<reference evidence="1" key="1">
    <citation type="submission" date="2022-05" db="EMBL/GenBank/DDBJ databases">
        <title>Chromosome-level genome of Chaenocephalus aceratus.</title>
        <authorList>
            <person name="Park H."/>
        </authorList>
    </citation>
    <scope>NUCLEOTIDE SEQUENCE</scope>
    <source>
        <strain evidence="1">KU_202001</strain>
    </source>
</reference>
<gene>
    <name evidence="1" type="ORF">KUCAC02_030800</name>
</gene>
<organism evidence="1 2">
    <name type="scientific">Chaenocephalus aceratus</name>
    <name type="common">Blackfin icefish</name>
    <name type="synonym">Chaenichthys aceratus</name>
    <dbReference type="NCBI Taxonomy" id="36190"/>
    <lineage>
        <taxon>Eukaryota</taxon>
        <taxon>Metazoa</taxon>
        <taxon>Chordata</taxon>
        <taxon>Craniata</taxon>
        <taxon>Vertebrata</taxon>
        <taxon>Euteleostomi</taxon>
        <taxon>Actinopterygii</taxon>
        <taxon>Neopterygii</taxon>
        <taxon>Teleostei</taxon>
        <taxon>Neoteleostei</taxon>
        <taxon>Acanthomorphata</taxon>
        <taxon>Eupercaria</taxon>
        <taxon>Perciformes</taxon>
        <taxon>Notothenioidei</taxon>
        <taxon>Channichthyidae</taxon>
        <taxon>Chaenocephalus</taxon>
    </lineage>
</organism>
<accession>A0ACB9XKV8</accession>
<evidence type="ECO:0000313" key="1">
    <source>
        <dbReference type="EMBL" id="KAI4827404.1"/>
    </source>
</evidence>
<name>A0ACB9XKV8_CHAAC</name>
<dbReference type="Proteomes" id="UP001057452">
    <property type="component" value="Chromosome 5"/>
</dbReference>
<proteinExistence type="predicted"/>
<dbReference type="EMBL" id="CM043789">
    <property type="protein sequence ID" value="KAI4827404.1"/>
    <property type="molecule type" value="Genomic_DNA"/>
</dbReference>
<sequence length="32" mass="3628">MRTKSSLPNRLRTFKWMKPNPDLALKSAGVAI</sequence>
<comment type="caution">
    <text evidence="1">The sequence shown here is derived from an EMBL/GenBank/DDBJ whole genome shotgun (WGS) entry which is preliminary data.</text>
</comment>
<protein>
    <submittedName>
        <fullName evidence="1">Uncharacterized protein</fullName>
    </submittedName>
</protein>
<evidence type="ECO:0000313" key="2">
    <source>
        <dbReference type="Proteomes" id="UP001057452"/>
    </source>
</evidence>
<keyword evidence="2" id="KW-1185">Reference proteome</keyword>